<dbReference type="Pfam" id="PF13460">
    <property type="entry name" value="NAD_binding_10"/>
    <property type="match status" value="1"/>
</dbReference>
<dbReference type="AlphaFoldDB" id="A0A0F4LJU8"/>
<dbReference type="InterPro" id="IPR016040">
    <property type="entry name" value="NAD(P)-bd_dom"/>
</dbReference>
<dbReference type="HOGENOM" id="CLU_025711_1_2_9"/>
<dbReference type="OrthoDB" id="9785372at2"/>
<gene>
    <name evidence="2" type="ORF">JF74_00960</name>
</gene>
<evidence type="ECO:0000313" key="2">
    <source>
        <dbReference type="EMBL" id="KJY58593.1"/>
    </source>
</evidence>
<dbReference type="Gene3D" id="3.40.50.720">
    <property type="entry name" value="NAD(P)-binding Rossmann-like Domain"/>
    <property type="match status" value="1"/>
</dbReference>
<dbReference type="SUPFAM" id="SSF51735">
    <property type="entry name" value="NAD(P)-binding Rossmann-fold domains"/>
    <property type="match status" value="1"/>
</dbReference>
<protein>
    <submittedName>
        <fullName evidence="2">Putative nucleoside-diphosphate sugar epimerase</fullName>
    </submittedName>
</protein>
<accession>A0A0F4LJU8</accession>
<evidence type="ECO:0000259" key="1">
    <source>
        <dbReference type="Pfam" id="PF13460"/>
    </source>
</evidence>
<feature type="domain" description="NAD(P)-binding" evidence="1">
    <location>
        <begin position="7"/>
        <end position="198"/>
    </location>
</feature>
<name>A0A0F4LJU8_9LACO</name>
<comment type="caution">
    <text evidence="2">The sequence shown here is derived from an EMBL/GenBank/DDBJ whole genome shotgun (WGS) entry which is preliminary data.</text>
</comment>
<sequence>MKVLIIGAHGQIGQLLVKMLQESTTCQVIAGLRSHEQEKAYQEKGITTAFIDLAGPQRQLAKAMQTVDVVVFAAGSGGKTGADATMMIDLDGAVKAINAAKETGVHRFIMISAIKSDDRSFWSDNAPAAGPQNYYYAAKYYADQWLLHSSLDYTILRPVALTNQKGTGKIKVANHFTDSIADMTITRQDVARTVADIILTGKLHQKEFDIANGSVPIAQAITNFQ</sequence>
<dbReference type="Proteomes" id="UP000033531">
    <property type="component" value="Unassembled WGS sequence"/>
</dbReference>
<reference evidence="2 3" key="1">
    <citation type="submission" date="2015-01" db="EMBL/GenBank/DDBJ databases">
        <title>Comparative genomics of the lactic acid bacteria isolated from the honey bee gut.</title>
        <authorList>
            <person name="Ellegaard K.M."/>
            <person name="Tamarit D."/>
            <person name="Javelind E."/>
            <person name="Olofsson T."/>
            <person name="Andersson S.G."/>
            <person name="Vasquez A."/>
        </authorList>
    </citation>
    <scope>NUCLEOTIDE SEQUENCE [LARGE SCALE GENOMIC DNA]</scope>
    <source>
        <strain evidence="2 3">Hma8</strain>
    </source>
</reference>
<proteinExistence type="predicted"/>
<organism evidence="2 3">
    <name type="scientific">Lactobacillus melliventris</name>
    <dbReference type="NCBI Taxonomy" id="1218507"/>
    <lineage>
        <taxon>Bacteria</taxon>
        <taxon>Bacillati</taxon>
        <taxon>Bacillota</taxon>
        <taxon>Bacilli</taxon>
        <taxon>Lactobacillales</taxon>
        <taxon>Lactobacillaceae</taxon>
        <taxon>Lactobacillus</taxon>
    </lineage>
</organism>
<dbReference type="RefSeq" id="WP_046324067.1">
    <property type="nucleotide sequence ID" value="NZ_JBHTMT010000009.1"/>
</dbReference>
<dbReference type="PANTHER" id="PTHR15020:SF50">
    <property type="entry name" value="UPF0659 PROTEIN YMR090W"/>
    <property type="match status" value="1"/>
</dbReference>
<dbReference type="InterPro" id="IPR036291">
    <property type="entry name" value="NAD(P)-bd_dom_sf"/>
</dbReference>
<dbReference type="PANTHER" id="PTHR15020">
    <property type="entry name" value="FLAVIN REDUCTASE-RELATED"/>
    <property type="match status" value="1"/>
</dbReference>
<evidence type="ECO:0000313" key="3">
    <source>
        <dbReference type="Proteomes" id="UP000033531"/>
    </source>
</evidence>
<dbReference type="PATRIC" id="fig|1218507.3.peg.250"/>
<dbReference type="EMBL" id="JXLI01000003">
    <property type="protein sequence ID" value="KJY58593.1"/>
    <property type="molecule type" value="Genomic_DNA"/>
</dbReference>
<dbReference type="STRING" id="1218507.JF74_00960"/>